<organism evidence="2 3">
    <name type="scientific">Lyophyllum shimeji</name>
    <name type="common">Hon-shimeji</name>
    <name type="synonym">Tricholoma shimeji</name>
    <dbReference type="NCBI Taxonomy" id="47721"/>
    <lineage>
        <taxon>Eukaryota</taxon>
        <taxon>Fungi</taxon>
        <taxon>Dikarya</taxon>
        <taxon>Basidiomycota</taxon>
        <taxon>Agaricomycotina</taxon>
        <taxon>Agaricomycetes</taxon>
        <taxon>Agaricomycetidae</taxon>
        <taxon>Agaricales</taxon>
        <taxon>Tricholomatineae</taxon>
        <taxon>Lyophyllaceae</taxon>
        <taxon>Lyophyllum</taxon>
    </lineage>
</organism>
<dbReference type="OrthoDB" id="3163890at2759"/>
<dbReference type="AlphaFoldDB" id="A0A9P3PW63"/>
<keyword evidence="3" id="KW-1185">Reference proteome</keyword>
<sequence>MHSSASATFGLAGLSIALSPTEQREQPTLDEVLDDIEGEQDAFHTNTANPSANGGINDGDNDANQEYSDDEDDLAEADNADASALRMEALNEIILNASKGVSERTAREYQGQMKRCVQFLRDQKLISKDDPFFSATPSVNTPTLIVAWIMDSCDEIRLDGTRKPKEELRDGYTHAQKMRASMTYAFGRLHGLGSLPWHPSETTDRMLGNPSVSNVVSSYMVSLRRRKVQDGETATSARAITLEIMKRLFVHNNRPENRVVKPYVPGKRGKKALHQWGGARTRRLLTTIYTLAFTCLLRFDEVLKICAHHVTHFPGNDKLIKLELPFRKTHQYGGK</sequence>
<gene>
    <name evidence="2" type="ORF">LshimejAT787_1600220</name>
</gene>
<evidence type="ECO:0000313" key="3">
    <source>
        <dbReference type="Proteomes" id="UP001063166"/>
    </source>
</evidence>
<proteinExistence type="predicted"/>
<evidence type="ECO:0000313" key="2">
    <source>
        <dbReference type="EMBL" id="GLB44092.1"/>
    </source>
</evidence>
<dbReference type="EMBL" id="BRPK01000016">
    <property type="protein sequence ID" value="GLB44092.1"/>
    <property type="molecule type" value="Genomic_DNA"/>
</dbReference>
<feature type="region of interest" description="Disordered" evidence="1">
    <location>
        <begin position="37"/>
        <end position="73"/>
    </location>
</feature>
<evidence type="ECO:0000256" key="1">
    <source>
        <dbReference type="SAM" id="MobiDB-lite"/>
    </source>
</evidence>
<comment type="caution">
    <text evidence="2">The sequence shown here is derived from an EMBL/GenBank/DDBJ whole genome shotgun (WGS) entry which is preliminary data.</text>
</comment>
<feature type="compositionally biased region" description="Acidic residues" evidence="1">
    <location>
        <begin position="59"/>
        <end position="73"/>
    </location>
</feature>
<dbReference type="Proteomes" id="UP001063166">
    <property type="component" value="Unassembled WGS sequence"/>
</dbReference>
<feature type="compositionally biased region" description="Polar residues" evidence="1">
    <location>
        <begin position="43"/>
        <end position="52"/>
    </location>
</feature>
<reference evidence="2" key="1">
    <citation type="submission" date="2022-07" db="EMBL/GenBank/DDBJ databases">
        <title>The genome of Lyophyllum shimeji provides insight into the initial evolution of ectomycorrhizal fungal genome.</title>
        <authorList>
            <person name="Kobayashi Y."/>
            <person name="Shibata T."/>
            <person name="Hirakawa H."/>
            <person name="Shigenobu S."/>
            <person name="Nishiyama T."/>
            <person name="Yamada A."/>
            <person name="Hasebe M."/>
            <person name="Kawaguchi M."/>
        </authorList>
    </citation>
    <scope>NUCLEOTIDE SEQUENCE</scope>
    <source>
        <strain evidence="2">AT787</strain>
    </source>
</reference>
<accession>A0A9P3PW63</accession>
<protein>
    <submittedName>
        <fullName evidence="2">Uncharacterized protein</fullName>
    </submittedName>
</protein>
<name>A0A9P3PW63_LYOSH</name>